<feature type="region of interest" description="Disordered" evidence="1">
    <location>
        <begin position="104"/>
        <end position="173"/>
    </location>
</feature>
<proteinExistence type="predicted"/>
<reference evidence="2 3" key="1">
    <citation type="submission" date="2015-08" db="EMBL/GenBank/DDBJ databases">
        <title>Ancestral chromatin configuration constrains chromatin evolution on differentiating sex chromosomes in Drosophila.</title>
        <authorList>
            <person name="Zhou Q."/>
            <person name="Bachtrog D."/>
        </authorList>
    </citation>
    <scope>NUCLEOTIDE SEQUENCE [LARGE SCALE GENOMIC DNA]</scope>
    <source>
        <tissue evidence="2">Whole larvae</tissue>
    </source>
</reference>
<feature type="compositionally biased region" description="Polar residues" evidence="1">
    <location>
        <begin position="124"/>
        <end position="146"/>
    </location>
</feature>
<sequence length="173" mass="17306">MNMVFNEITQKTCSKKTRDPSRPSKRSQVSSSAARSHSIGFHFASSLSASAAAGAGAAAAGAASPSLSAGLATAGSALFIGTSCGASPLLLSSCAASATTAAGATGAGASSRSNQSGPPPCNICSRSQTSPMKDISVQVTTKQPRNASAARFSMEKMSNGNESIMSKELARNR</sequence>
<organism evidence="2 3">
    <name type="scientific">Drosophila busckii</name>
    <name type="common">Fruit fly</name>
    <dbReference type="NCBI Taxonomy" id="30019"/>
    <lineage>
        <taxon>Eukaryota</taxon>
        <taxon>Metazoa</taxon>
        <taxon>Ecdysozoa</taxon>
        <taxon>Arthropoda</taxon>
        <taxon>Hexapoda</taxon>
        <taxon>Insecta</taxon>
        <taxon>Pterygota</taxon>
        <taxon>Neoptera</taxon>
        <taxon>Endopterygota</taxon>
        <taxon>Diptera</taxon>
        <taxon>Brachycera</taxon>
        <taxon>Muscomorpha</taxon>
        <taxon>Ephydroidea</taxon>
        <taxon>Drosophilidae</taxon>
        <taxon>Drosophila</taxon>
    </lineage>
</organism>
<accession>A0A0M3QVS4</accession>
<name>A0A0M3QVS4_DROBS</name>
<protein>
    <submittedName>
        <fullName evidence="2">CG8993</fullName>
    </submittedName>
</protein>
<dbReference type="Proteomes" id="UP000494163">
    <property type="component" value="Chromosome 3L"/>
</dbReference>
<evidence type="ECO:0000313" key="2">
    <source>
        <dbReference type="EMBL" id="ALC42903.1"/>
    </source>
</evidence>
<keyword evidence="3" id="KW-1185">Reference proteome</keyword>
<feature type="region of interest" description="Disordered" evidence="1">
    <location>
        <begin position="1"/>
        <end position="35"/>
    </location>
</feature>
<evidence type="ECO:0000313" key="3">
    <source>
        <dbReference type="Proteomes" id="UP000494163"/>
    </source>
</evidence>
<feature type="compositionally biased region" description="Low complexity" evidence="1">
    <location>
        <begin position="26"/>
        <end position="35"/>
    </location>
</feature>
<dbReference type="EMBL" id="CP012525">
    <property type="protein sequence ID" value="ALC42903.1"/>
    <property type="molecule type" value="Genomic_DNA"/>
</dbReference>
<gene>
    <name evidence="2" type="ORF">Dbus_chr3Lg69</name>
</gene>
<evidence type="ECO:0000256" key="1">
    <source>
        <dbReference type="SAM" id="MobiDB-lite"/>
    </source>
</evidence>
<dbReference type="AlphaFoldDB" id="A0A0M3QVS4"/>